<evidence type="ECO:0000313" key="4">
    <source>
        <dbReference type="EMBL" id="MDN4476077.1"/>
    </source>
</evidence>
<evidence type="ECO:0000259" key="3">
    <source>
        <dbReference type="PROSITE" id="PS51186"/>
    </source>
</evidence>
<comment type="caution">
    <text evidence="4">The sequence shown here is derived from an EMBL/GenBank/DDBJ whole genome shotgun (WGS) entry which is preliminary data.</text>
</comment>
<dbReference type="Proteomes" id="UP001172728">
    <property type="component" value="Unassembled WGS sequence"/>
</dbReference>
<dbReference type="EC" id="2.3.1.-" evidence="4"/>
<dbReference type="Pfam" id="PF00583">
    <property type="entry name" value="Acetyltransf_1"/>
    <property type="match status" value="1"/>
</dbReference>
<name>A0ABT8GAT8_9MICO</name>
<keyword evidence="2 4" id="KW-0012">Acyltransferase</keyword>
<evidence type="ECO:0000256" key="2">
    <source>
        <dbReference type="ARBA" id="ARBA00023315"/>
    </source>
</evidence>
<dbReference type="RefSeq" id="WP_301133856.1">
    <property type="nucleotide sequence ID" value="NZ_JAUHPW010000006.1"/>
</dbReference>
<keyword evidence="5" id="KW-1185">Reference proteome</keyword>
<sequence>MTGTFAVRDATLADVPALVAVAAETFPLACPPGTDPEAIRVHLRDRLNADAFAAWVADPTASLVVAEDDAAVQGYALVLTGRCGDDLAAESLAGLGVDTSRIHELSKIYLRADAQGGGAAGALLEAATSAASSAHGALPMWLGTNVANERAQAFYRRSGFEVVGGRTYRVGGQDHTDVVMLRRA</sequence>
<dbReference type="GO" id="GO:0016746">
    <property type="term" value="F:acyltransferase activity"/>
    <property type="evidence" value="ECO:0007669"/>
    <property type="project" value="UniProtKB-KW"/>
</dbReference>
<dbReference type="InterPro" id="IPR050832">
    <property type="entry name" value="Bact_Acetyltransf"/>
</dbReference>
<proteinExistence type="predicted"/>
<evidence type="ECO:0000313" key="5">
    <source>
        <dbReference type="Proteomes" id="UP001172728"/>
    </source>
</evidence>
<accession>A0ABT8GAT8</accession>
<dbReference type="PROSITE" id="PS51186">
    <property type="entry name" value="GNAT"/>
    <property type="match status" value="1"/>
</dbReference>
<dbReference type="InterPro" id="IPR000182">
    <property type="entry name" value="GNAT_dom"/>
</dbReference>
<evidence type="ECO:0000256" key="1">
    <source>
        <dbReference type="ARBA" id="ARBA00022679"/>
    </source>
</evidence>
<dbReference type="PANTHER" id="PTHR43877">
    <property type="entry name" value="AMINOALKYLPHOSPHONATE N-ACETYLTRANSFERASE-RELATED-RELATED"/>
    <property type="match status" value="1"/>
</dbReference>
<organism evidence="4 5">
    <name type="scientific">Demequina litoralis</name>
    <dbReference type="NCBI Taxonomy" id="3051660"/>
    <lineage>
        <taxon>Bacteria</taxon>
        <taxon>Bacillati</taxon>
        <taxon>Actinomycetota</taxon>
        <taxon>Actinomycetes</taxon>
        <taxon>Micrococcales</taxon>
        <taxon>Demequinaceae</taxon>
        <taxon>Demequina</taxon>
    </lineage>
</organism>
<gene>
    <name evidence="4" type="ORF">QQX09_09445</name>
</gene>
<keyword evidence="1 4" id="KW-0808">Transferase</keyword>
<dbReference type="InterPro" id="IPR016181">
    <property type="entry name" value="Acyl_CoA_acyltransferase"/>
</dbReference>
<dbReference type="PANTHER" id="PTHR43877:SF2">
    <property type="entry name" value="AMINOALKYLPHOSPHONATE N-ACETYLTRANSFERASE-RELATED"/>
    <property type="match status" value="1"/>
</dbReference>
<dbReference type="Gene3D" id="3.40.630.30">
    <property type="match status" value="1"/>
</dbReference>
<dbReference type="SUPFAM" id="SSF55729">
    <property type="entry name" value="Acyl-CoA N-acyltransferases (Nat)"/>
    <property type="match status" value="1"/>
</dbReference>
<dbReference type="EMBL" id="JAUHPW010000006">
    <property type="protein sequence ID" value="MDN4476077.1"/>
    <property type="molecule type" value="Genomic_DNA"/>
</dbReference>
<reference evidence="4" key="1">
    <citation type="submission" date="2023-06" db="EMBL/GenBank/DDBJ databases">
        <title>Sysu t00192.</title>
        <authorList>
            <person name="Gao L."/>
            <person name="Fang B.-Z."/>
            <person name="Li W.-J."/>
        </authorList>
    </citation>
    <scope>NUCLEOTIDE SEQUENCE</scope>
    <source>
        <strain evidence="4">SYSU T00192</strain>
    </source>
</reference>
<protein>
    <submittedName>
        <fullName evidence="4">GNAT family N-acetyltransferase</fullName>
        <ecNumber evidence="4">2.3.1.-</ecNumber>
    </submittedName>
</protein>
<feature type="domain" description="N-acetyltransferase" evidence="3">
    <location>
        <begin position="5"/>
        <end position="184"/>
    </location>
</feature>